<keyword evidence="1" id="KW-0812">Transmembrane</keyword>
<reference evidence="2 3" key="1">
    <citation type="submission" date="2019-03" db="EMBL/GenBank/DDBJ databases">
        <title>Genomic Encyclopedia of Type Strains, Phase IV (KMG-IV): sequencing the most valuable type-strain genomes for metagenomic binning, comparative biology and taxonomic classification.</title>
        <authorList>
            <person name="Goeker M."/>
        </authorList>
    </citation>
    <scope>NUCLEOTIDE SEQUENCE [LARGE SCALE GENOMIC DNA]</scope>
    <source>
        <strain evidence="2 3">DSM 100059</strain>
    </source>
</reference>
<feature type="transmembrane region" description="Helical" evidence="1">
    <location>
        <begin position="21"/>
        <end position="41"/>
    </location>
</feature>
<evidence type="ECO:0008006" key="4">
    <source>
        <dbReference type="Google" id="ProtNLM"/>
    </source>
</evidence>
<dbReference type="OrthoDB" id="9803163at2"/>
<keyword evidence="1" id="KW-0472">Membrane</keyword>
<accession>A0A4R8DK07</accession>
<feature type="transmembrane region" description="Helical" evidence="1">
    <location>
        <begin position="190"/>
        <end position="211"/>
    </location>
</feature>
<comment type="caution">
    <text evidence="2">The sequence shown here is derived from an EMBL/GenBank/DDBJ whole genome shotgun (WGS) entry which is preliminary data.</text>
</comment>
<name>A0A4R8DK07_9BACT</name>
<evidence type="ECO:0000313" key="3">
    <source>
        <dbReference type="Proteomes" id="UP000294498"/>
    </source>
</evidence>
<evidence type="ECO:0000256" key="1">
    <source>
        <dbReference type="SAM" id="Phobius"/>
    </source>
</evidence>
<feature type="transmembrane region" description="Helical" evidence="1">
    <location>
        <begin position="117"/>
        <end position="142"/>
    </location>
</feature>
<dbReference type="EMBL" id="SODV01000002">
    <property type="protein sequence ID" value="TDW97516.1"/>
    <property type="molecule type" value="Genomic_DNA"/>
</dbReference>
<feature type="transmembrane region" description="Helical" evidence="1">
    <location>
        <begin position="53"/>
        <end position="76"/>
    </location>
</feature>
<dbReference type="Proteomes" id="UP000294498">
    <property type="component" value="Unassembled WGS sequence"/>
</dbReference>
<proteinExistence type="predicted"/>
<dbReference type="AlphaFoldDB" id="A0A4R8DK07"/>
<gene>
    <name evidence="2" type="ORF">EDB95_5366</name>
</gene>
<evidence type="ECO:0000313" key="2">
    <source>
        <dbReference type="EMBL" id="TDW97516.1"/>
    </source>
</evidence>
<protein>
    <recommendedName>
        <fullName evidence="4">DUF998 domain-containing protein</fullName>
    </recommendedName>
</protein>
<dbReference type="RefSeq" id="WP_133999883.1">
    <property type="nucleotide sequence ID" value="NZ_SODV01000002.1"/>
</dbReference>
<feature type="transmembrane region" description="Helical" evidence="1">
    <location>
        <begin position="88"/>
        <end position="111"/>
    </location>
</feature>
<organism evidence="2 3">
    <name type="scientific">Dinghuibacter silviterrae</name>
    <dbReference type="NCBI Taxonomy" id="1539049"/>
    <lineage>
        <taxon>Bacteria</taxon>
        <taxon>Pseudomonadati</taxon>
        <taxon>Bacteroidota</taxon>
        <taxon>Chitinophagia</taxon>
        <taxon>Chitinophagales</taxon>
        <taxon>Chitinophagaceae</taxon>
        <taxon>Dinghuibacter</taxon>
    </lineage>
</organism>
<keyword evidence="1" id="KW-1133">Transmembrane helix</keyword>
<keyword evidence="3" id="KW-1185">Reference proteome</keyword>
<sequence length="219" mass="24315">MATQKPSDEPIIISFMTIRKGVGILGILLPFLLVAGLAFIFDQQDLEPSLSHYYYTRMGAAFVGTLCIVAFFLYCYRGYDMADRVTSRLAAIFALVVAFFPADPAPLYSVMSFSCAYWVHVVHFVSASLMFLVFAYISIFLFTKTDAPEPGRRKRQRNLVYRICGVVMLVALVGILLDATVASIGVPLAAYHPILFLEALALWAFGLSWLVKGQGMLKD</sequence>
<feature type="transmembrane region" description="Helical" evidence="1">
    <location>
        <begin position="163"/>
        <end position="184"/>
    </location>
</feature>